<dbReference type="EMBL" id="WNTK01000701">
    <property type="protein sequence ID" value="KAG9468875.1"/>
    <property type="molecule type" value="Genomic_DNA"/>
</dbReference>
<evidence type="ECO:0000256" key="3">
    <source>
        <dbReference type="ARBA" id="ARBA00022514"/>
    </source>
</evidence>
<evidence type="ECO:0000256" key="5">
    <source>
        <dbReference type="ARBA" id="ARBA00022729"/>
    </source>
</evidence>
<evidence type="ECO:0000313" key="6">
    <source>
        <dbReference type="EMBL" id="KAG9468875.1"/>
    </source>
</evidence>
<reference evidence="6" key="1">
    <citation type="thesis" date="2020" institute="ProQuest LLC" country="789 East Eisenhower Parkway, Ann Arbor, MI, USA">
        <title>Comparative Genomics and Chromosome Evolution.</title>
        <authorList>
            <person name="Mudd A.B."/>
        </authorList>
    </citation>
    <scope>NUCLEOTIDE SEQUENCE</scope>
    <source>
        <strain evidence="6">HN-11 Male</strain>
        <tissue evidence="6">Kidney and liver</tissue>
    </source>
</reference>
<keyword evidence="3" id="KW-0202">Cytokine</keyword>
<dbReference type="SUPFAM" id="SSF57501">
    <property type="entry name" value="Cystine-knot cytokines"/>
    <property type="match status" value="1"/>
</dbReference>
<dbReference type="Proteomes" id="UP000770717">
    <property type="component" value="Unassembled WGS sequence"/>
</dbReference>
<gene>
    <name evidence="6" type="ORF">GDO78_021761</name>
</gene>
<dbReference type="InterPro" id="IPR029034">
    <property type="entry name" value="Cystine-knot_cytokine"/>
</dbReference>
<comment type="similarity">
    <text evidence="2">Belongs to the IL-17 family.</text>
</comment>
<protein>
    <submittedName>
        <fullName evidence="6">Uncharacterized protein</fullName>
    </submittedName>
</protein>
<proteinExistence type="inferred from homology"/>
<accession>A0A8J6JSJ4</accession>
<keyword evidence="7" id="KW-1185">Reference proteome</keyword>
<dbReference type="InterPro" id="IPR010345">
    <property type="entry name" value="IL-17_fam"/>
</dbReference>
<dbReference type="GO" id="GO:0005125">
    <property type="term" value="F:cytokine activity"/>
    <property type="evidence" value="ECO:0007669"/>
    <property type="project" value="UniProtKB-KW"/>
</dbReference>
<dbReference type="PRINTS" id="PR01932">
    <property type="entry name" value="INTRLEUKIN17"/>
</dbReference>
<dbReference type="Pfam" id="PF06083">
    <property type="entry name" value="IL17"/>
    <property type="match status" value="1"/>
</dbReference>
<evidence type="ECO:0000313" key="7">
    <source>
        <dbReference type="Proteomes" id="UP000770717"/>
    </source>
</evidence>
<evidence type="ECO:0000256" key="2">
    <source>
        <dbReference type="ARBA" id="ARBA00007236"/>
    </source>
</evidence>
<evidence type="ECO:0000256" key="1">
    <source>
        <dbReference type="ARBA" id="ARBA00004613"/>
    </source>
</evidence>
<sequence>MSVQCLDLHHLNKGPCPLITKFPNTVKVSLNLTGHDFHQSGDIMKRSTSPWQTSNDRNINRHPMNIVEAKCEMAGCVDADGVVDNDLNSVPIRQEILVLYREMKGCMPTFRLEKKIVTVGCTCVRSIVQEQP</sequence>
<dbReference type="Gene3D" id="2.10.90.10">
    <property type="entry name" value="Cystine-knot cytokines"/>
    <property type="match status" value="1"/>
</dbReference>
<dbReference type="GO" id="GO:0005615">
    <property type="term" value="C:extracellular space"/>
    <property type="evidence" value="ECO:0007669"/>
    <property type="project" value="UniProtKB-KW"/>
</dbReference>
<comment type="caution">
    <text evidence="6">The sequence shown here is derived from an EMBL/GenBank/DDBJ whole genome shotgun (WGS) entry which is preliminary data.</text>
</comment>
<name>A0A8J6JSJ4_ELECQ</name>
<comment type="subcellular location">
    <subcellularLocation>
        <location evidence="1">Secreted</location>
    </subcellularLocation>
</comment>
<keyword evidence="4" id="KW-0964">Secreted</keyword>
<evidence type="ECO:0000256" key="4">
    <source>
        <dbReference type="ARBA" id="ARBA00022525"/>
    </source>
</evidence>
<dbReference type="InterPro" id="IPR020440">
    <property type="entry name" value="IL-17_chr"/>
</dbReference>
<dbReference type="AlphaFoldDB" id="A0A8J6JSJ4"/>
<dbReference type="OrthoDB" id="6093351at2759"/>
<organism evidence="6 7">
    <name type="scientific">Eleutherodactylus coqui</name>
    <name type="common">Puerto Rican coqui</name>
    <dbReference type="NCBI Taxonomy" id="57060"/>
    <lineage>
        <taxon>Eukaryota</taxon>
        <taxon>Metazoa</taxon>
        <taxon>Chordata</taxon>
        <taxon>Craniata</taxon>
        <taxon>Vertebrata</taxon>
        <taxon>Euteleostomi</taxon>
        <taxon>Amphibia</taxon>
        <taxon>Batrachia</taxon>
        <taxon>Anura</taxon>
        <taxon>Neobatrachia</taxon>
        <taxon>Hyloidea</taxon>
        <taxon>Eleutherodactylidae</taxon>
        <taxon>Eleutherodactylinae</taxon>
        <taxon>Eleutherodactylus</taxon>
        <taxon>Eleutherodactylus</taxon>
    </lineage>
</organism>
<dbReference type="GO" id="GO:0006954">
    <property type="term" value="P:inflammatory response"/>
    <property type="evidence" value="ECO:0007669"/>
    <property type="project" value="InterPro"/>
</dbReference>
<keyword evidence="5" id="KW-0732">Signal</keyword>